<protein>
    <submittedName>
        <fullName evidence="1">Uncharacterized protein</fullName>
    </submittedName>
</protein>
<dbReference type="EMBL" id="MU825875">
    <property type="protein sequence ID" value="KAJ7386829.1"/>
    <property type="molecule type" value="Genomic_DNA"/>
</dbReference>
<accession>A0A9W9ZVN6</accession>
<evidence type="ECO:0000313" key="2">
    <source>
        <dbReference type="Proteomes" id="UP001163046"/>
    </source>
</evidence>
<organism evidence="1 2">
    <name type="scientific">Desmophyllum pertusum</name>
    <dbReference type="NCBI Taxonomy" id="174260"/>
    <lineage>
        <taxon>Eukaryota</taxon>
        <taxon>Metazoa</taxon>
        <taxon>Cnidaria</taxon>
        <taxon>Anthozoa</taxon>
        <taxon>Hexacorallia</taxon>
        <taxon>Scleractinia</taxon>
        <taxon>Caryophylliina</taxon>
        <taxon>Caryophylliidae</taxon>
        <taxon>Desmophyllum</taxon>
    </lineage>
</organism>
<dbReference type="Proteomes" id="UP001163046">
    <property type="component" value="Unassembled WGS sequence"/>
</dbReference>
<dbReference type="AlphaFoldDB" id="A0A9W9ZVN6"/>
<name>A0A9W9ZVN6_9CNID</name>
<reference evidence="1" key="1">
    <citation type="submission" date="2023-01" db="EMBL/GenBank/DDBJ databases">
        <title>Genome assembly of the deep-sea coral Lophelia pertusa.</title>
        <authorList>
            <person name="Herrera S."/>
            <person name="Cordes E."/>
        </authorList>
    </citation>
    <scope>NUCLEOTIDE SEQUENCE</scope>
    <source>
        <strain evidence="1">USNM1676648</strain>
        <tissue evidence="1">Polyp</tissue>
    </source>
</reference>
<gene>
    <name evidence="1" type="ORF">OS493_006859</name>
</gene>
<sequence>MQPISMLVSPMLVDLPPIPFGIFVFDRLELGDVRFRVDDFREFGVGDEPRERLPFEGDVLRECETGDEGREFGREDGLEGGRDRESYGVTNVAGCERLRLGVVGLDRILGDLFIGGRREALFGELSPRLVVDVLRLKDEPESLPNRKFGLEFDRRSGLTLPARLEP</sequence>
<proteinExistence type="predicted"/>
<evidence type="ECO:0000313" key="1">
    <source>
        <dbReference type="EMBL" id="KAJ7386829.1"/>
    </source>
</evidence>
<comment type="caution">
    <text evidence="1">The sequence shown here is derived from an EMBL/GenBank/DDBJ whole genome shotgun (WGS) entry which is preliminary data.</text>
</comment>
<keyword evidence="2" id="KW-1185">Reference proteome</keyword>